<comment type="similarity">
    <text evidence="1">Belongs to the thiolase-like superfamily. Thiolase family.</text>
</comment>
<evidence type="ECO:0000256" key="3">
    <source>
        <dbReference type="ARBA" id="ARBA00023315"/>
    </source>
</evidence>
<dbReference type="GO" id="GO:0006635">
    <property type="term" value="P:fatty acid beta-oxidation"/>
    <property type="evidence" value="ECO:0007669"/>
    <property type="project" value="TreeGrafter"/>
</dbReference>
<dbReference type="Pfam" id="PF00108">
    <property type="entry name" value="Thiolase_N"/>
    <property type="match status" value="2"/>
</dbReference>
<dbReference type="PANTHER" id="PTHR18919">
    <property type="entry name" value="ACETYL-COA C-ACYLTRANSFERASE"/>
    <property type="match status" value="1"/>
</dbReference>
<dbReference type="SUPFAM" id="SSF53901">
    <property type="entry name" value="Thiolase-like"/>
    <property type="match status" value="1"/>
</dbReference>
<feature type="domain" description="Thiolase N-terminal" evidence="4">
    <location>
        <begin position="34"/>
        <end position="132"/>
    </location>
</feature>
<keyword evidence="3" id="KW-0012">Acyltransferase</keyword>
<accession>A0A8S9NIP2</accession>
<comment type="caution">
    <text evidence="5">The sequence shown here is derived from an EMBL/GenBank/DDBJ whole genome shotgun (WGS) entry which is preliminary data.</text>
</comment>
<dbReference type="GO" id="GO:0005739">
    <property type="term" value="C:mitochondrion"/>
    <property type="evidence" value="ECO:0007669"/>
    <property type="project" value="TreeGrafter"/>
</dbReference>
<organism evidence="5 6">
    <name type="scientific">Brassica cretica</name>
    <name type="common">Mustard</name>
    <dbReference type="NCBI Taxonomy" id="69181"/>
    <lineage>
        <taxon>Eukaryota</taxon>
        <taxon>Viridiplantae</taxon>
        <taxon>Streptophyta</taxon>
        <taxon>Embryophyta</taxon>
        <taxon>Tracheophyta</taxon>
        <taxon>Spermatophyta</taxon>
        <taxon>Magnoliopsida</taxon>
        <taxon>eudicotyledons</taxon>
        <taxon>Gunneridae</taxon>
        <taxon>Pentapetalae</taxon>
        <taxon>rosids</taxon>
        <taxon>malvids</taxon>
        <taxon>Brassicales</taxon>
        <taxon>Brassicaceae</taxon>
        <taxon>Brassiceae</taxon>
        <taxon>Brassica</taxon>
    </lineage>
</organism>
<proteinExistence type="inferred from homology"/>
<evidence type="ECO:0000259" key="4">
    <source>
        <dbReference type="Pfam" id="PF00108"/>
    </source>
</evidence>
<feature type="domain" description="Thiolase N-terminal" evidence="4">
    <location>
        <begin position="133"/>
        <end position="228"/>
    </location>
</feature>
<reference evidence="5" key="1">
    <citation type="submission" date="2019-12" db="EMBL/GenBank/DDBJ databases">
        <title>Genome sequencing and annotation of Brassica cretica.</title>
        <authorList>
            <person name="Studholme D.J."/>
            <person name="Sarris P."/>
        </authorList>
    </citation>
    <scope>NUCLEOTIDE SEQUENCE</scope>
    <source>
        <strain evidence="5">PFS-109/04</strain>
        <tissue evidence="5">Leaf</tissue>
    </source>
</reference>
<sequence>MWRRRLYCGSGADAYGRLPRLPLFFVCPKTWFRHVDPAVVEEVFFGNVLTANLGKAPAIQAALELGFPIQLSAPLSTNCNASKAQSIQLGLNDVVVAGGNGEYVKRPKAIDTIVDGMMKDGLWDVYNDFGMGDAYAIQRFERGIAAQNVRLFAWEIVPVEVSSGRGKPSVLVDMDDGLGKFDAAKLMKLRPSFKEDGGSVTAGNASSISLKHFVLLTFDCAAALVLVSGEKAIELGLHLAPFDLTKKKKKTFVVQDAIEDSAESHGSHII</sequence>
<evidence type="ECO:0000313" key="5">
    <source>
        <dbReference type="EMBL" id="KAF3505044.1"/>
    </source>
</evidence>
<dbReference type="Proteomes" id="UP000712600">
    <property type="component" value="Unassembled WGS sequence"/>
</dbReference>
<gene>
    <name evidence="5" type="ORF">F2Q69_00041826</name>
</gene>
<dbReference type="PANTHER" id="PTHR18919:SF157">
    <property type="entry name" value="ACETYL-COA ACETYLTRANSFERASE 1"/>
    <property type="match status" value="1"/>
</dbReference>
<dbReference type="Gene3D" id="3.40.47.10">
    <property type="match status" value="1"/>
</dbReference>
<evidence type="ECO:0000256" key="2">
    <source>
        <dbReference type="ARBA" id="ARBA00022679"/>
    </source>
</evidence>
<dbReference type="InterPro" id="IPR016039">
    <property type="entry name" value="Thiolase-like"/>
</dbReference>
<dbReference type="InterPro" id="IPR020616">
    <property type="entry name" value="Thiolase_N"/>
</dbReference>
<evidence type="ECO:0000256" key="1">
    <source>
        <dbReference type="ARBA" id="ARBA00010982"/>
    </source>
</evidence>
<name>A0A8S9NIP2_BRACR</name>
<keyword evidence="2" id="KW-0808">Transferase</keyword>
<protein>
    <recommendedName>
        <fullName evidence="4">Thiolase N-terminal domain-containing protein</fullName>
    </recommendedName>
</protein>
<dbReference type="GO" id="GO:0003985">
    <property type="term" value="F:acetyl-CoA C-acetyltransferase activity"/>
    <property type="evidence" value="ECO:0007669"/>
    <property type="project" value="TreeGrafter"/>
</dbReference>
<evidence type="ECO:0000313" key="6">
    <source>
        <dbReference type="Proteomes" id="UP000712600"/>
    </source>
</evidence>
<dbReference type="AlphaFoldDB" id="A0A8S9NIP2"/>
<dbReference type="EMBL" id="QGKX02001621">
    <property type="protein sequence ID" value="KAF3505044.1"/>
    <property type="molecule type" value="Genomic_DNA"/>
</dbReference>